<dbReference type="Gene3D" id="6.10.140.2220">
    <property type="match status" value="1"/>
</dbReference>
<name>A0AAN8WMF2_HALRR</name>
<keyword evidence="4" id="KW-0862">Zinc</keyword>
<dbReference type="FunFam" id="3.10.390.10:FF:000004">
    <property type="entry name" value="Deformed epidermal autoregulatory factor 1"/>
    <property type="match status" value="1"/>
</dbReference>
<dbReference type="PANTHER" id="PTHR10237:SF1">
    <property type="entry name" value="DEFORMED EPIDERMAL AUTOREGULATORY FACTOR 1 HOMOLOG"/>
    <property type="match status" value="1"/>
</dbReference>
<organism evidence="13 14">
    <name type="scientific">Halocaridina rubra</name>
    <name type="common">Hawaiian red shrimp</name>
    <dbReference type="NCBI Taxonomy" id="373956"/>
    <lineage>
        <taxon>Eukaryota</taxon>
        <taxon>Metazoa</taxon>
        <taxon>Ecdysozoa</taxon>
        <taxon>Arthropoda</taxon>
        <taxon>Crustacea</taxon>
        <taxon>Multicrustacea</taxon>
        <taxon>Malacostraca</taxon>
        <taxon>Eumalacostraca</taxon>
        <taxon>Eucarida</taxon>
        <taxon>Decapoda</taxon>
        <taxon>Pleocyemata</taxon>
        <taxon>Caridea</taxon>
        <taxon>Atyoidea</taxon>
        <taxon>Atyidae</taxon>
        <taxon>Halocaridina</taxon>
    </lineage>
</organism>
<evidence type="ECO:0000259" key="11">
    <source>
        <dbReference type="PROSITE" id="PS50864"/>
    </source>
</evidence>
<evidence type="ECO:0000259" key="12">
    <source>
        <dbReference type="PROSITE" id="PS50865"/>
    </source>
</evidence>
<dbReference type="GO" id="GO:0003677">
    <property type="term" value="F:DNA binding"/>
    <property type="evidence" value="ECO:0007669"/>
    <property type="project" value="UniProtKB-KW"/>
</dbReference>
<keyword evidence="10" id="KW-0175">Coiled coil</keyword>
<dbReference type="InterPro" id="IPR024119">
    <property type="entry name" value="TF_DEAF-1"/>
</dbReference>
<comment type="caution">
    <text evidence="13">The sequence shown here is derived from an EMBL/GenBank/DDBJ whole genome shotgun (WGS) entry which is preliminary data.</text>
</comment>
<dbReference type="AlphaFoldDB" id="A0AAN8WMF2"/>
<feature type="domain" description="SAND" evidence="11">
    <location>
        <begin position="149"/>
        <end position="229"/>
    </location>
</feature>
<dbReference type="Pfam" id="PF01342">
    <property type="entry name" value="SAND"/>
    <property type="match status" value="1"/>
</dbReference>
<gene>
    <name evidence="13" type="primary">DEAF1</name>
    <name evidence="13" type="ORF">SK128_000018</name>
</gene>
<dbReference type="PROSITE" id="PS50865">
    <property type="entry name" value="ZF_MYND_2"/>
    <property type="match status" value="1"/>
</dbReference>
<accession>A0AAN8WMF2</accession>
<dbReference type="InterPro" id="IPR010919">
    <property type="entry name" value="SAND-like_dom_sf"/>
</dbReference>
<evidence type="ECO:0000256" key="9">
    <source>
        <dbReference type="PROSITE-ProRule" id="PRU00134"/>
    </source>
</evidence>
<dbReference type="InterPro" id="IPR002893">
    <property type="entry name" value="Znf_MYND"/>
</dbReference>
<dbReference type="SUPFAM" id="SSF63763">
    <property type="entry name" value="SAND domain-like"/>
    <property type="match status" value="1"/>
</dbReference>
<evidence type="ECO:0000256" key="10">
    <source>
        <dbReference type="SAM" id="Coils"/>
    </source>
</evidence>
<feature type="coiled-coil region" evidence="10">
    <location>
        <begin position="357"/>
        <end position="395"/>
    </location>
</feature>
<dbReference type="SUPFAM" id="SSF144232">
    <property type="entry name" value="HIT/MYND zinc finger-like"/>
    <property type="match status" value="1"/>
</dbReference>
<dbReference type="PANTHER" id="PTHR10237">
    <property type="entry name" value="DEFORMED EPIDERMAL AUTOREGULATORY FACTOR 1 HOMOLOG SUPPRESSIN"/>
    <property type="match status" value="1"/>
</dbReference>
<dbReference type="PROSITE" id="PS50864">
    <property type="entry name" value="SAND"/>
    <property type="match status" value="1"/>
</dbReference>
<sequence length="519" mass="56977">MEGNFEESDEGVPATADLVVEAVELGDVGLTRQESGPLVKIVTSTQSHLDDVMKPIPALIKPALLEVIHKAPVCEVIKSPVTNNIKSSLNDMMKSPDSHVGNPLEEVAIKNEEGSEVCSSNASDPISTAVDSVPVCEHKPVTSFHLEIDWREAAQEPVLLVRCKKTTGYMLKSKFGSGSRGKCIQLGKNWYTPTEFEAHCGRSASKDWKRSIRFHGQSLLTLIEEDFLQVHATSCSCGVCLDDDIAAGSVRLHRPYKRKKRERIFLNTDLTAKVLKQTLNEESGSTTPTVTLPVTDIRELTMVPELVIGSGASTTTVNSTTTASTLQPITVASITNSPVGICNLPLSKAWEKMNEILIGLERSVSAARTLLDDLRERTQAETNELRQKLLNEKEEAVTQAKIEAQISNIAKSSEGFLVQVRDDEGNQSLQPVMLDSLISNIPPLNPAPIINGIHKKCVNCNRESDMECSGCHNKSYCSDFCQRRDWMNHQSECARSNPSPEDPLNNVPQVPGYIFMLSD</sequence>
<keyword evidence="8" id="KW-0539">Nucleus</keyword>
<keyword evidence="6" id="KW-0238">DNA-binding</keyword>
<dbReference type="SMART" id="SM00258">
    <property type="entry name" value="SAND"/>
    <property type="match status" value="1"/>
</dbReference>
<evidence type="ECO:0000256" key="8">
    <source>
        <dbReference type="ARBA" id="ARBA00023242"/>
    </source>
</evidence>
<keyword evidence="2" id="KW-0479">Metal-binding</keyword>
<dbReference type="GO" id="GO:0000981">
    <property type="term" value="F:DNA-binding transcription factor activity, RNA polymerase II-specific"/>
    <property type="evidence" value="ECO:0007669"/>
    <property type="project" value="TreeGrafter"/>
</dbReference>
<evidence type="ECO:0000256" key="5">
    <source>
        <dbReference type="ARBA" id="ARBA00023015"/>
    </source>
</evidence>
<dbReference type="GO" id="GO:0008270">
    <property type="term" value="F:zinc ion binding"/>
    <property type="evidence" value="ECO:0007669"/>
    <property type="project" value="UniProtKB-KW"/>
</dbReference>
<evidence type="ECO:0000256" key="3">
    <source>
        <dbReference type="ARBA" id="ARBA00022771"/>
    </source>
</evidence>
<dbReference type="GO" id="GO:0005634">
    <property type="term" value="C:nucleus"/>
    <property type="evidence" value="ECO:0007669"/>
    <property type="project" value="TreeGrafter"/>
</dbReference>
<evidence type="ECO:0000256" key="1">
    <source>
        <dbReference type="ARBA" id="ARBA00022553"/>
    </source>
</evidence>
<reference evidence="13 14" key="1">
    <citation type="submission" date="2023-11" db="EMBL/GenBank/DDBJ databases">
        <title>Halocaridina rubra genome assembly.</title>
        <authorList>
            <person name="Smith C."/>
        </authorList>
    </citation>
    <scope>NUCLEOTIDE SEQUENCE [LARGE SCALE GENOMIC DNA]</scope>
    <source>
        <strain evidence="13">EP-1</strain>
        <tissue evidence="13">Whole</tissue>
    </source>
</reference>
<keyword evidence="1" id="KW-0597">Phosphoprotein</keyword>
<proteinExistence type="predicted"/>
<keyword evidence="7" id="KW-0804">Transcription</keyword>
<dbReference type="Gene3D" id="3.10.390.10">
    <property type="entry name" value="SAND domain-like"/>
    <property type="match status" value="1"/>
</dbReference>
<feature type="domain" description="MYND-type" evidence="12">
    <location>
        <begin position="457"/>
        <end position="493"/>
    </location>
</feature>
<keyword evidence="14" id="KW-1185">Reference proteome</keyword>
<evidence type="ECO:0000256" key="7">
    <source>
        <dbReference type="ARBA" id="ARBA00023163"/>
    </source>
</evidence>
<evidence type="ECO:0000256" key="6">
    <source>
        <dbReference type="ARBA" id="ARBA00023125"/>
    </source>
</evidence>
<evidence type="ECO:0000256" key="4">
    <source>
        <dbReference type="ARBA" id="ARBA00022833"/>
    </source>
</evidence>
<dbReference type="Pfam" id="PF01753">
    <property type="entry name" value="zf-MYND"/>
    <property type="match status" value="1"/>
</dbReference>
<keyword evidence="3 9" id="KW-0863">Zinc-finger</keyword>
<keyword evidence="5" id="KW-0805">Transcription regulation</keyword>
<evidence type="ECO:0000256" key="2">
    <source>
        <dbReference type="ARBA" id="ARBA00022723"/>
    </source>
</evidence>
<protein>
    <submittedName>
        <fullName evidence="13">Deformed epidermal autoregulatory factor 1</fullName>
    </submittedName>
</protein>
<dbReference type="Proteomes" id="UP001381693">
    <property type="component" value="Unassembled WGS sequence"/>
</dbReference>
<dbReference type="InterPro" id="IPR000770">
    <property type="entry name" value="SAND_dom"/>
</dbReference>
<evidence type="ECO:0000313" key="13">
    <source>
        <dbReference type="EMBL" id="KAK7051134.1"/>
    </source>
</evidence>
<dbReference type="EMBL" id="JAXCGZ010021454">
    <property type="protein sequence ID" value="KAK7051134.1"/>
    <property type="molecule type" value="Genomic_DNA"/>
</dbReference>
<evidence type="ECO:0000313" key="14">
    <source>
        <dbReference type="Proteomes" id="UP001381693"/>
    </source>
</evidence>